<gene>
    <name evidence="9" type="ORF">DCF15_13530</name>
</gene>
<dbReference type="FunFam" id="3.40.605.10:FF:000004">
    <property type="entry name" value="Aldehyde dehydrogenase"/>
    <property type="match status" value="1"/>
</dbReference>
<dbReference type="InterPro" id="IPR016163">
    <property type="entry name" value="Ald_DH_C"/>
</dbReference>
<dbReference type="PIRSF" id="PIRSF036492">
    <property type="entry name" value="ALDH"/>
    <property type="match status" value="1"/>
</dbReference>
<dbReference type="InterPro" id="IPR016162">
    <property type="entry name" value="Ald_DH_N"/>
</dbReference>
<accession>A0A2W4X6R0</accession>
<comment type="similarity">
    <text evidence="1 4 7">Belongs to the aldehyde dehydrogenase family.</text>
</comment>
<dbReference type="Gene3D" id="3.40.605.10">
    <property type="entry name" value="Aldehyde Dehydrogenase, Chain A, domain 1"/>
    <property type="match status" value="1"/>
</dbReference>
<dbReference type="SUPFAM" id="SSF53720">
    <property type="entry name" value="ALDH-like"/>
    <property type="match status" value="1"/>
</dbReference>
<dbReference type="InterPro" id="IPR015590">
    <property type="entry name" value="Aldehyde_DH_dom"/>
</dbReference>
<dbReference type="PANTHER" id="PTHR43570:SF16">
    <property type="entry name" value="ALDEHYDE DEHYDROGENASE TYPE III, ISOFORM Q"/>
    <property type="match status" value="1"/>
</dbReference>
<reference evidence="10" key="1">
    <citation type="submission" date="2018-04" db="EMBL/GenBank/DDBJ databases">
        <authorList>
            <person name="Cornet L."/>
        </authorList>
    </citation>
    <scope>NUCLEOTIDE SEQUENCE [LARGE SCALE GENOMIC DNA]</scope>
</reference>
<dbReference type="InterPro" id="IPR012394">
    <property type="entry name" value="Aldehyde_DH_NAD(P)"/>
</dbReference>
<dbReference type="AlphaFoldDB" id="A0A2W4X6R0"/>
<dbReference type="GO" id="GO:0006081">
    <property type="term" value="P:aldehyde metabolic process"/>
    <property type="evidence" value="ECO:0007669"/>
    <property type="project" value="InterPro"/>
</dbReference>
<feature type="active site" evidence="5">
    <location>
        <position position="241"/>
    </location>
</feature>
<evidence type="ECO:0000256" key="3">
    <source>
        <dbReference type="ARBA" id="ARBA00023027"/>
    </source>
</evidence>
<sequence>MQNILAAQRAYFASGETLELSFRRTQLKRLQTSIEEAADDIYAALKADLGKCELEAYVSELALINSEIKQALKHLPIWMRGRRAKIPLPFLPATGRVVPEPLGVVLIISPWNYPFQLALGPLVSAIAAGNCVVIKPSEMAPQTSSQVARLIAKTFSPHYVTVQEGGVETAQALLAEPFDHIFFTGSPAVGKIVMRAAAEHLIPVTLELGGKNPCVVSEQADIAVAARRIVWGKCFNAGQTCVAPDYLLVQRAVKADLMQAIARTVIEFFGEDMAVSDDYGRIVSDRHFQRLYELMNEALASGQKVIGGQCDPNARYMALTVIDQVPETAAAMREEIFGPILPVVTYDDFSEAIAFINQRPKPLAIYLFSADAAQQKAIETQTSSGGLCFNETLSQYAVSDLPFGGVGQSGLGVAHGKSGFDTFSHPKSILKNPTWLDLALRYPPYKGKLALLKKLL</sequence>
<name>A0A2W4X6R0_9CYAN</name>
<reference evidence="9 10" key="2">
    <citation type="submission" date="2018-06" db="EMBL/GenBank/DDBJ databases">
        <title>Metagenomic assembly of (sub)arctic Cyanobacteria and their associated microbiome from non-axenic cultures.</title>
        <authorList>
            <person name="Baurain D."/>
        </authorList>
    </citation>
    <scope>NUCLEOTIDE SEQUENCE [LARGE SCALE GENOMIC DNA]</scope>
    <source>
        <strain evidence="9">ULC027bin1</strain>
    </source>
</reference>
<dbReference type="Pfam" id="PF00171">
    <property type="entry name" value="Aldedh"/>
    <property type="match status" value="1"/>
</dbReference>
<organism evidence="9 10">
    <name type="scientific">Phormidesmis priestleyi</name>
    <dbReference type="NCBI Taxonomy" id="268141"/>
    <lineage>
        <taxon>Bacteria</taxon>
        <taxon>Bacillati</taxon>
        <taxon>Cyanobacteriota</taxon>
        <taxon>Cyanophyceae</taxon>
        <taxon>Leptolyngbyales</taxon>
        <taxon>Leptolyngbyaceae</taxon>
        <taxon>Phormidesmis</taxon>
    </lineage>
</organism>
<evidence type="ECO:0000256" key="5">
    <source>
        <dbReference type="PIRSR" id="PIRSR036492-1"/>
    </source>
</evidence>
<dbReference type="InterPro" id="IPR016161">
    <property type="entry name" value="Ald_DH/histidinol_DH"/>
</dbReference>
<dbReference type="GO" id="GO:0004029">
    <property type="term" value="F:aldehyde dehydrogenase (NAD+) activity"/>
    <property type="evidence" value="ECO:0007669"/>
    <property type="project" value="TreeGrafter"/>
</dbReference>
<comment type="caution">
    <text evidence="9">The sequence shown here is derived from an EMBL/GenBank/DDBJ whole genome shotgun (WGS) entry which is preliminary data.</text>
</comment>
<evidence type="ECO:0000259" key="8">
    <source>
        <dbReference type="Pfam" id="PF00171"/>
    </source>
</evidence>
<protein>
    <recommendedName>
        <fullName evidence="4">Aldehyde dehydrogenase</fullName>
    </recommendedName>
</protein>
<feature type="domain" description="Aldehyde dehydrogenase" evidence="8">
    <location>
        <begin position="6"/>
        <end position="429"/>
    </location>
</feature>
<keyword evidence="3" id="KW-0520">NAD</keyword>
<keyword evidence="2 4" id="KW-0560">Oxidoreductase</keyword>
<evidence type="ECO:0000313" key="10">
    <source>
        <dbReference type="Proteomes" id="UP000249794"/>
    </source>
</evidence>
<dbReference type="PANTHER" id="PTHR43570">
    <property type="entry name" value="ALDEHYDE DEHYDROGENASE"/>
    <property type="match status" value="1"/>
</dbReference>
<dbReference type="Gene3D" id="3.40.309.10">
    <property type="entry name" value="Aldehyde Dehydrogenase, Chain A, domain 2"/>
    <property type="match status" value="1"/>
</dbReference>
<evidence type="ECO:0000256" key="1">
    <source>
        <dbReference type="ARBA" id="ARBA00009986"/>
    </source>
</evidence>
<evidence type="ECO:0000313" key="9">
    <source>
        <dbReference type="EMBL" id="PZO52680.1"/>
    </source>
</evidence>
<dbReference type="EMBL" id="QBMP01000143">
    <property type="protein sequence ID" value="PZO52680.1"/>
    <property type="molecule type" value="Genomic_DNA"/>
</dbReference>
<evidence type="ECO:0000256" key="4">
    <source>
        <dbReference type="PIRNR" id="PIRNR036492"/>
    </source>
</evidence>
<dbReference type="CDD" id="cd07087">
    <property type="entry name" value="ALDH_F3-13-14_CALDH-like"/>
    <property type="match status" value="1"/>
</dbReference>
<dbReference type="GO" id="GO:0005737">
    <property type="term" value="C:cytoplasm"/>
    <property type="evidence" value="ECO:0007669"/>
    <property type="project" value="TreeGrafter"/>
</dbReference>
<feature type="active site" evidence="5 6">
    <location>
        <position position="207"/>
    </location>
</feature>
<dbReference type="FunFam" id="3.40.309.10:FF:000003">
    <property type="entry name" value="Aldehyde dehydrogenase"/>
    <property type="match status" value="1"/>
</dbReference>
<proteinExistence type="inferred from homology"/>
<evidence type="ECO:0000256" key="6">
    <source>
        <dbReference type="PROSITE-ProRule" id="PRU10007"/>
    </source>
</evidence>
<dbReference type="InterPro" id="IPR029510">
    <property type="entry name" value="Ald_DH_CS_GLU"/>
</dbReference>
<dbReference type="PROSITE" id="PS00687">
    <property type="entry name" value="ALDEHYDE_DEHYDR_GLU"/>
    <property type="match status" value="1"/>
</dbReference>
<evidence type="ECO:0000256" key="7">
    <source>
        <dbReference type="RuleBase" id="RU003345"/>
    </source>
</evidence>
<dbReference type="Proteomes" id="UP000249794">
    <property type="component" value="Unassembled WGS sequence"/>
</dbReference>
<evidence type="ECO:0000256" key="2">
    <source>
        <dbReference type="ARBA" id="ARBA00023002"/>
    </source>
</evidence>